<evidence type="ECO:0000313" key="3">
    <source>
        <dbReference type="EMBL" id="VEU56579.1"/>
    </source>
</evidence>
<evidence type="ECO:0000259" key="2">
    <source>
        <dbReference type="PROSITE" id="PS50830"/>
    </source>
</evidence>
<dbReference type="Gene3D" id="2.40.50.90">
    <property type="match status" value="1"/>
</dbReference>
<feature type="chain" id="PRO_5018999964" evidence="1">
    <location>
        <begin position="25"/>
        <end position="437"/>
    </location>
</feature>
<reference evidence="3" key="1">
    <citation type="submission" date="2019-01" db="EMBL/GenBank/DDBJ databases">
        <authorList>
            <consortium name="Pathogen Informatics"/>
        </authorList>
    </citation>
    <scope>NUCLEOTIDE SEQUENCE [LARGE SCALE GENOMIC DNA]</scope>
    <source>
        <strain evidence="3">NCTC10113</strain>
    </source>
</reference>
<organism evidence="3">
    <name type="scientific">Metamycoplasma salivarium</name>
    <name type="common">Mycoplasma salivarium</name>
    <dbReference type="NCBI Taxonomy" id="2124"/>
    <lineage>
        <taxon>Bacteria</taxon>
        <taxon>Bacillati</taxon>
        <taxon>Mycoplasmatota</taxon>
        <taxon>Mycoplasmoidales</taxon>
        <taxon>Metamycoplasmataceae</taxon>
        <taxon>Metamycoplasma</taxon>
    </lineage>
</organism>
<dbReference type="AlphaFoldDB" id="A0A448ZZB0"/>
<dbReference type="RefSeq" id="WP_024543835.1">
    <property type="nucleotide sequence ID" value="NZ_BPLV01000001.1"/>
</dbReference>
<name>A0A448ZZB0_METSV</name>
<keyword evidence="3" id="KW-0449">Lipoprotein</keyword>
<dbReference type="EMBL" id="LR214939">
    <property type="protein sequence ID" value="VEU56579.1"/>
    <property type="molecule type" value="Genomic_DNA"/>
</dbReference>
<protein>
    <submittedName>
        <fullName evidence="3">Uncharacterized lipoprotein MG186 homolog</fullName>
    </submittedName>
</protein>
<dbReference type="SUPFAM" id="SSF50199">
    <property type="entry name" value="Staphylococcal nuclease"/>
    <property type="match status" value="1"/>
</dbReference>
<feature type="domain" description="TNase-like" evidence="2">
    <location>
        <begin position="203"/>
        <end position="369"/>
    </location>
</feature>
<keyword evidence="1" id="KW-0732">Signal</keyword>
<proteinExistence type="predicted"/>
<evidence type="ECO:0000256" key="1">
    <source>
        <dbReference type="SAM" id="SignalP"/>
    </source>
</evidence>
<accession>A0A448ZZB0</accession>
<dbReference type="PROSITE" id="PS51257">
    <property type="entry name" value="PROKAR_LIPOPROTEIN"/>
    <property type="match status" value="1"/>
</dbReference>
<gene>
    <name evidence="3" type="ORF">NCTC10113_01491</name>
</gene>
<feature type="signal peptide" evidence="1">
    <location>
        <begin position="1"/>
        <end position="24"/>
    </location>
</feature>
<geneLocation type="plasmid" evidence="3">
    <name>2</name>
</geneLocation>
<dbReference type="SMART" id="SM00318">
    <property type="entry name" value="SNc"/>
    <property type="match status" value="1"/>
</dbReference>
<dbReference type="InterPro" id="IPR035437">
    <property type="entry name" value="SNase_OB-fold_sf"/>
</dbReference>
<keyword evidence="3" id="KW-0614">Plasmid</keyword>
<dbReference type="PROSITE" id="PS50830">
    <property type="entry name" value="TNASE_3"/>
    <property type="match status" value="1"/>
</dbReference>
<dbReference type="InterPro" id="IPR016071">
    <property type="entry name" value="Staphylococal_nuclease_OB-fold"/>
</dbReference>
<sequence length="437" mass="50311">MIKKKLFSLLLPLTTLSIPLSLIACSNKNDGTEYPTYFKDTPKTTINKIKNIFLEHFKNTKFNVEFLDKTKTKEKNWDFNVNDLEKYAFTSEKYRFELDGVTFKRSVIQDQRTVPYNPNVTILDSSKDLSQNTKFKDERVYTFKVYKILSNGQKKLYLDLIKEENLLTLSEPIDITLPTLDDLNTTPNASTYKPIYADWTKTGFVEGTITGWADGDTPYLNVDKVSKTYFENKAKWIEAIKKGGGKVNTKIRCFGIDTPEKNVGGSDAPMFENSLAKKSTSFSQTLIPNGTRVRVITQGKESYNRLVGTIFYGDKFQYSHSAEIVRNGYTLPSDQDSNFIPHTETYYTFLAIANALKEAKENKNGFFKVFPSERSISSYIYLTRPIVNAWKSFVEPGPGDNWENRIQEYKNKLYPNENENKDELSPKWNSNEIYENL</sequence>
<dbReference type="Pfam" id="PF00565">
    <property type="entry name" value="SNase"/>
    <property type="match status" value="1"/>
</dbReference>